<evidence type="ECO:0000313" key="3">
    <source>
        <dbReference type="EMBL" id="CAE8645959.1"/>
    </source>
</evidence>
<dbReference type="Proteomes" id="UP000626109">
    <property type="component" value="Unassembled WGS sequence"/>
</dbReference>
<sequence length="646" mass="70714">MGDGGESALRRRRRIKGPAEGAGNGEPGNEDTKQEGQPEGLVPEEEQRSSRMRQESTSQDITVNTATATNTDNTPSENTDHRFDHSTTETTDLAQDATVHNSTIHTLSDNNVSIADGMVRTGSGDFEDEKAEEAEEDQNDEEVVVDSALEIFVHRSEKGAWVITPLSGHCELQLGTPIAEGVPPAGCHGVIWRLDNKVLPPLVRAGSAAKTGANGSLAEDDEEPEDELDEDEARRDDQSLARTISRRLKKVGVGMKRLKGVSDKLQVKLSRYQEDQLALEGDRHRLQQGRSDISRQEAELKEGLSHLEQERRRFNVEVRQAAEHLSHSLRLPVRAGDFAVFPPDAFVVAAQDEFAGAAPPLDQADQEELQHVRLAPEAAFASAREAFFSSDGSDSVAAVMAMDPTARTGSGAEATVAAAVPPRVDALVRALLALQCLLDSKQASGRLPAPALEQLSGLAQGLSRLANFACRMPLSFAASSCVLWCGLNLVDHLSQKFDEAKPLEMLKELEAQAPLGLGSVSKRAKQLVQQGSSTRRLLRGWAEYPEHRRRFVRCLANRDPDNVSDADLRLLFLPRNASPAELAAHIRRLSNVVDDNVVLSRRSKRPWVGEFRLPWTFSRVGCSSGERHRVNNWKKGRYDSTAGAGW</sequence>
<gene>
    <name evidence="3" type="ORF">PGLA2088_LOCUS4373</name>
</gene>
<organism evidence="3 4">
    <name type="scientific">Polarella glacialis</name>
    <name type="common">Dinoflagellate</name>
    <dbReference type="NCBI Taxonomy" id="89957"/>
    <lineage>
        <taxon>Eukaryota</taxon>
        <taxon>Sar</taxon>
        <taxon>Alveolata</taxon>
        <taxon>Dinophyceae</taxon>
        <taxon>Suessiales</taxon>
        <taxon>Suessiaceae</taxon>
        <taxon>Polarella</taxon>
    </lineage>
</organism>
<proteinExistence type="predicted"/>
<evidence type="ECO:0000313" key="4">
    <source>
        <dbReference type="Proteomes" id="UP000626109"/>
    </source>
</evidence>
<feature type="compositionally biased region" description="Low complexity" evidence="2">
    <location>
        <begin position="55"/>
        <end position="74"/>
    </location>
</feature>
<dbReference type="AlphaFoldDB" id="A0A813I6B2"/>
<reference evidence="3" key="1">
    <citation type="submission" date="2021-02" db="EMBL/GenBank/DDBJ databases">
        <authorList>
            <person name="Dougan E. K."/>
            <person name="Rhodes N."/>
            <person name="Thang M."/>
            <person name="Chan C."/>
        </authorList>
    </citation>
    <scope>NUCLEOTIDE SEQUENCE</scope>
</reference>
<dbReference type="EMBL" id="CAJNNW010003964">
    <property type="protein sequence ID" value="CAE8645959.1"/>
    <property type="molecule type" value="Genomic_DNA"/>
</dbReference>
<name>A0A813I6B2_POLGL</name>
<feature type="coiled-coil region" evidence="1">
    <location>
        <begin position="255"/>
        <end position="324"/>
    </location>
</feature>
<feature type="compositionally biased region" description="Basic and acidic residues" evidence="2">
    <location>
        <begin position="45"/>
        <end position="54"/>
    </location>
</feature>
<feature type="region of interest" description="Disordered" evidence="2">
    <location>
        <begin position="1"/>
        <end position="84"/>
    </location>
</feature>
<keyword evidence="1" id="KW-0175">Coiled coil</keyword>
<comment type="caution">
    <text evidence="3">The sequence shown here is derived from an EMBL/GenBank/DDBJ whole genome shotgun (WGS) entry which is preliminary data.</text>
</comment>
<evidence type="ECO:0000256" key="2">
    <source>
        <dbReference type="SAM" id="MobiDB-lite"/>
    </source>
</evidence>
<feature type="compositionally biased region" description="Acidic residues" evidence="2">
    <location>
        <begin position="218"/>
        <end position="231"/>
    </location>
</feature>
<feature type="region of interest" description="Disordered" evidence="2">
    <location>
        <begin position="208"/>
        <end position="239"/>
    </location>
</feature>
<protein>
    <submittedName>
        <fullName evidence="3">Uncharacterized protein</fullName>
    </submittedName>
</protein>
<accession>A0A813I6B2</accession>
<evidence type="ECO:0000256" key="1">
    <source>
        <dbReference type="SAM" id="Coils"/>
    </source>
</evidence>